<name>A0ABU3NYT6_9FIRM</name>
<dbReference type="Gene3D" id="3.40.50.920">
    <property type="match status" value="1"/>
</dbReference>
<dbReference type="InterPro" id="IPR009014">
    <property type="entry name" value="Transketo_C/PFOR_II"/>
</dbReference>
<evidence type="ECO:0000313" key="5">
    <source>
        <dbReference type="Proteomes" id="UP001254848"/>
    </source>
</evidence>
<dbReference type="Proteomes" id="UP001254848">
    <property type="component" value="Unassembled WGS sequence"/>
</dbReference>
<organism evidence="4 5">
    <name type="scientific">Anaeroselena agilis</name>
    <dbReference type="NCBI Taxonomy" id="3063788"/>
    <lineage>
        <taxon>Bacteria</taxon>
        <taxon>Bacillati</taxon>
        <taxon>Bacillota</taxon>
        <taxon>Negativicutes</taxon>
        <taxon>Acetonemataceae</taxon>
        <taxon>Anaeroselena</taxon>
    </lineage>
</organism>
<keyword evidence="1" id="KW-0560">Oxidoreductase</keyword>
<feature type="domain" description="Pyruvate flavodoxin/ferredoxin oxidoreductase pyrimidine binding" evidence="2">
    <location>
        <begin position="15"/>
        <end position="238"/>
    </location>
</feature>
<evidence type="ECO:0000256" key="1">
    <source>
        <dbReference type="ARBA" id="ARBA00023002"/>
    </source>
</evidence>
<sequence length="355" mass="38397">MAEKILMKGNEAIGEAAVVAGCRHYFGYPITPQSELIEYMAKRLPQVNGVFLQAESEVAAINMVYGAAGAGARVMTSSSSPGISLKQEGISYIAGAELPCVIVNMARGGPGLGSIQPGQCDYFQATKGGGHGDYRNIVLVPNSVQELVDCTVLAFELADKYRNPVMILGDGALGQMMEPVAFPDKAAEAPAKPWASTGLKGRKEPNVINSLHIQAPDLEKHNYHLQMKYKTIKDNERRSEEYRTEDAELVLVAYGITSRVAQSAVDMARAVGLKVGLFRPITAWPFPYEELGRLAKTARGFLAVELSAGQMVEDVRLSVTGAKPVYYYGRTGGMICSPKEVFGIVKKIMLGEEDK</sequence>
<dbReference type="PANTHER" id="PTHR43088:SF1">
    <property type="entry name" value="SUBUNIT OF PYRUVATE:FLAVODOXIN OXIDOREDUCTASE"/>
    <property type="match status" value="1"/>
</dbReference>
<dbReference type="InterPro" id="IPR002880">
    <property type="entry name" value="Pyrv_Fd/Flavodoxin_OxRdtase_N"/>
</dbReference>
<dbReference type="EMBL" id="JAUOZS010000001">
    <property type="protein sequence ID" value="MDT8901443.1"/>
    <property type="molecule type" value="Genomic_DNA"/>
</dbReference>
<dbReference type="InterPro" id="IPR033412">
    <property type="entry name" value="PFOR_II"/>
</dbReference>
<dbReference type="RefSeq" id="WP_413779954.1">
    <property type="nucleotide sequence ID" value="NZ_JAUOZS010000001.1"/>
</dbReference>
<dbReference type="Pfam" id="PF17147">
    <property type="entry name" value="PFOR_II"/>
    <property type="match status" value="1"/>
</dbReference>
<evidence type="ECO:0000313" key="4">
    <source>
        <dbReference type="EMBL" id="MDT8901443.1"/>
    </source>
</evidence>
<proteinExistence type="predicted"/>
<gene>
    <name evidence="4" type="ORF">Q4T40_09345</name>
</gene>
<dbReference type="InterPro" id="IPR052368">
    <property type="entry name" value="2-oxoacid_oxidoreductase"/>
</dbReference>
<dbReference type="NCBIfam" id="NF005507">
    <property type="entry name" value="PRK07119.1"/>
    <property type="match status" value="1"/>
</dbReference>
<protein>
    <submittedName>
        <fullName evidence="4">3-methyl-2-oxobutanoate dehydrogenase subunit VorB</fullName>
    </submittedName>
</protein>
<dbReference type="SUPFAM" id="SSF52518">
    <property type="entry name" value="Thiamin diphosphate-binding fold (THDP-binding)"/>
    <property type="match status" value="1"/>
</dbReference>
<keyword evidence="5" id="KW-1185">Reference proteome</keyword>
<dbReference type="PANTHER" id="PTHR43088">
    <property type="entry name" value="SUBUNIT OF PYRUVATE:FLAVODOXIN OXIDOREDUCTASE-RELATED"/>
    <property type="match status" value="1"/>
</dbReference>
<comment type="caution">
    <text evidence="4">The sequence shown here is derived from an EMBL/GenBank/DDBJ whole genome shotgun (WGS) entry which is preliminary data.</text>
</comment>
<dbReference type="SUPFAM" id="SSF52922">
    <property type="entry name" value="TK C-terminal domain-like"/>
    <property type="match status" value="1"/>
</dbReference>
<dbReference type="InterPro" id="IPR029061">
    <property type="entry name" value="THDP-binding"/>
</dbReference>
<dbReference type="CDD" id="cd07034">
    <property type="entry name" value="TPP_PYR_PFOR_IOR-alpha_like"/>
    <property type="match status" value="1"/>
</dbReference>
<feature type="domain" description="Pyruvate:ferredoxin oxidoreductase core" evidence="3">
    <location>
        <begin position="247"/>
        <end position="341"/>
    </location>
</feature>
<dbReference type="Pfam" id="PF01855">
    <property type="entry name" value="POR_N"/>
    <property type="match status" value="1"/>
</dbReference>
<reference evidence="4 5" key="1">
    <citation type="submission" date="2023-07" db="EMBL/GenBank/DDBJ databases">
        <title>The novel representative of Negativicutes class, Anaeroselena agilis gen. nov. sp. nov.</title>
        <authorList>
            <person name="Prokofeva M.I."/>
            <person name="Elcheninov A.G."/>
            <person name="Klyukina A."/>
            <person name="Kublanov I.V."/>
            <person name="Frolov E.N."/>
            <person name="Podosokorskaya O.A."/>
        </authorList>
    </citation>
    <scope>NUCLEOTIDE SEQUENCE [LARGE SCALE GENOMIC DNA]</scope>
    <source>
        <strain evidence="4 5">4137-cl</strain>
    </source>
</reference>
<dbReference type="Gene3D" id="3.40.50.970">
    <property type="match status" value="1"/>
</dbReference>
<accession>A0ABU3NYT6</accession>
<evidence type="ECO:0000259" key="3">
    <source>
        <dbReference type="Pfam" id="PF17147"/>
    </source>
</evidence>
<evidence type="ECO:0000259" key="2">
    <source>
        <dbReference type="Pfam" id="PF01855"/>
    </source>
</evidence>